<evidence type="ECO:0000313" key="5">
    <source>
        <dbReference type="Proteomes" id="UP001057455"/>
    </source>
</evidence>
<dbReference type="GO" id="GO:0016020">
    <property type="term" value="C:membrane"/>
    <property type="evidence" value="ECO:0007669"/>
    <property type="project" value="TreeGrafter"/>
</dbReference>
<sequence length="687" mass="77358">MSAELFGIVDLAAFDAEALKPVKNMQYSRVLYQNPKKDESDVYCAVNNKNECVDVAPFPERFQTSFDLLRYMAELDPKRDHLGLREKHVDAKGEVKLGQFIWTPISYTVTTAIIIGSALVSETGLMVETALNDPLIPKAKFLGIWATNSPYWLMTDYAAIAYGLVTVPLYETMGDDAILKIFEETQMKTLCIDKAKLPTLLKLKDKLTEVKNLILFDQITEEDKTAIVGAGWSFYDLGELIKTYRQRTVDVPVGKRTDVATVIYTSGTSGIPKGAVHTNASLMETVRRLFTTANRLRQSTHFTILSYLPLSHVYERFVEHLTPTNRGRIGYYSGNIRNILDDIQTLKPDLLVGVPRVFTKVLDRIKTTIDGKSPTVRQLIKYMVGKKREMLLNEDGFPSHWLYDKFLGKIKKSFGGKINSMVLGSAAMAANDIVDLQTYLMAPISEGWGTTEVGICFLQDHRDKVKGTIGGPLGDVVFKLRSIPEMEYDARGNPPRGELLVKGSGFMLGYLRRPEETAEVLDAEGWYRTGDVVELMPSMGLRILDRARNLFKLSQGEYIAPEKLENLYAGSPYVEQIYIYGDAMRDNIVAIVTVNEDNVKAWAASHNMAGKPVKEIIKEKAFIDEVQASFNKITEQNKLNGLERLQKFTLVDELFSVDNGMLTPTFKTVRKKVRARYENEINAMYGQ</sequence>
<protein>
    <submittedName>
        <fullName evidence="4">AMP-binding enzyme domain-containing protein</fullName>
    </submittedName>
</protein>
<dbReference type="InterPro" id="IPR000873">
    <property type="entry name" value="AMP-dep_synth/lig_dom"/>
</dbReference>
<keyword evidence="2" id="KW-0067">ATP-binding</keyword>
<reference evidence="4" key="1">
    <citation type="submission" date="2019-12" db="EMBL/GenBank/DDBJ databases">
        <title>Genome sequence of Babesia ovis.</title>
        <authorList>
            <person name="Yamagishi J."/>
            <person name="Sevinc F."/>
            <person name="Xuan X."/>
        </authorList>
    </citation>
    <scope>NUCLEOTIDE SEQUENCE</scope>
    <source>
        <strain evidence="4">Selcuk</strain>
    </source>
</reference>
<dbReference type="GO" id="GO:0004467">
    <property type="term" value="F:long-chain fatty acid-CoA ligase activity"/>
    <property type="evidence" value="ECO:0007669"/>
    <property type="project" value="TreeGrafter"/>
</dbReference>
<keyword evidence="5" id="KW-1185">Reference proteome</keyword>
<dbReference type="SUPFAM" id="SSF56801">
    <property type="entry name" value="Acetyl-CoA synthetase-like"/>
    <property type="match status" value="1"/>
</dbReference>
<dbReference type="Proteomes" id="UP001057455">
    <property type="component" value="Unassembled WGS sequence"/>
</dbReference>
<proteinExistence type="predicted"/>
<evidence type="ECO:0000256" key="1">
    <source>
        <dbReference type="ARBA" id="ARBA00022741"/>
    </source>
</evidence>
<keyword evidence="1" id="KW-0547">Nucleotide-binding</keyword>
<dbReference type="PROSITE" id="PS00455">
    <property type="entry name" value="AMP_BINDING"/>
    <property type="match status" value="1"/>
</dbReference>
<gene>
    <name evidence="4" type="ORF">BaOVIS_025030</name>
</gene>
<evidence type="ECO:0000256" key="2">
    <source>
        <dbReference type="ARBA" id="ARBA00022840"/>
    </source>
</evidence>
<dbReference type="Gene3D" id="3.40.50.12780">
    <property type="entry name" value="N-terminal domain of ligase-like"/>
    <property type="match status" value="1"/>
</dbReference>
<dbReference type="EMBL" id="BLIY01000017">
    <property type="protein sequence ID" value="GFE55099.1"/>
    <property type="molecule type" value="Genomic_DNA"/>
</dbReference>
<dbReference type="InterPro" id="IPR020845">
    <property type="entry name" value="AMP-binding_CS"/>
</dbReference>
<accession>A0A9W5TBC9</accession>
<dbReference type="OrthoDB" id="1700726at2759"/>
<dbReference type="GO" id="GO:0005783">
    <property type="term" value="C:endoplasmic reticulum"/>
    <property type="evidence" value="ECO:0007669"/>
    <property type="project" value="TreeGrafter"/>
</dbReference>
<dbReference type="Pfam" id="PF00501">
    <property type="entry name" value="AMP-binding"/>
    <property type="match status" value="1"/>
</dbReference>
<name>A0A9W5TBC9_BABOV</name>
<dbReference type="AlphaFoldDB" id="A0A9W5TBC9"/>
<dbReference type="InterPro" id="IPR042099">
    <property type="entry name" value="ANL_N_sf"/>
</dbReference>
<dbReference type="PANTHER" id="PTHR43272">
    <property type="entry name" value="LONG-CHAIN-FATTY-ACID--COA LIGASE"/>
    <property type="match status" value="1"/>
</dbReference>
<comment type="caution">
    <text evidence="4">The sequence shown here is derived from an EMBL/GenBank/DDBJ whole genome shotgun (WGS) entry which is preliminary data.</text>
</comment>
<feature type="domain" description="AMP-dependent synthetase/ligase" evidence="3">
    <location>
        <begin position="141"/>
        <end position="511"/>
    </location>
</feature>
<evidence type="ECO:0000259" key="3">
    <source>
        <dbReference type="Pfam" id="PF00501"/>
    </source>
</evidence>
<dbReference type="PANTHER" id="PTHR43272:SF33">
    <property type="entry name" value="AMP-BINDING DOMAIN-CONTAINING PROTEIN-RELATED"/>
    <property type="match status" value="1"/>
</dbReference>
<evidence type="ECO:0000313" key="4">
    <source>
        <dbReference type="EMBL" id="GFE55099.1"/>
    </source>
</evidence>
<dbReference type="GO" id="GO:0005524">
    <property type="term" value="F:ATP binding"/>
    <property type="evidence" value="ECO:0007669"/>
    <property type="project" value="UniProtKB-KW"/>
</dbReference>
<organism evidence="4 5">
    <name type="scientific">Babesia ovis</name>
    <dbReference type="NCBI Taxonomy" id="5869"/>
    <lineage>
        <taxon>Eukaryota</taxon>
        <taxon>Sar</taxon>
        <taxon>Alveolata</taxon>
        <taxon>Apicomplexa</taxon>
        <taxon>Aconoidasida</taxon>
        <taxon>Piroplasmida</taxon>
        <taxon>Babesiidae</taxon>
        <taxon>Babesia</taxon>
    </lineage>
</organism>